<keyword evidence="7" id="KW-1185">Reference proteome</keyword>
<evidence type="ECO:0000256" key="5">
    <source>
        <dbReference type="ARBA" id="ARBA00023242"/>
    </source>
</evidence>
<dbReference type="InterPro" id="IPR002100">
    <property type="entry name" value="TF_MADSbox"/>
</dbReference>
<evidence type="ECO:0000256" key="3">
    <source>
        <dbReference type="ARBA" id="ARBA00023125"/>
    </source>
</evidence>
<dbReference type="PROSITE" id="PS50066">
    <property type="entry name" value="MADS_BOX_2"/>
    <property type="match status" value="1"/>
</dbReference>
<dbReference type="InterPro" id="IPR036879">
    <property type="entry name" value="TF_MADSbox_sf"/>
</dbReference>
<keyword evidence="2" id="KW-0805">Transcription regulation</keyword>
<dbReference type="GeneID" id="103320457"/>
<evidence type="ECO:0000256" key="1">
    <source>
        <dbReference type="ARBA" id="ARBA00004123"/>
    </source>
</evidence>
<dbReference type="SUPFAM" id="SSF55455">
    <property type="entry name" value="SRF-like"/>
    <property type="match status" value="1"/>
</dbReference>
<comment type="subcellular location">
    <subcellularLocation>
        <location evidence="1">Nucleus</location>
    </subcellularLocation>
</comment>
<evidence type="ECO:0000313" key="8">
    <source>
        <dbReference type="RefSeq" id="XP_016646988.1"/>
    </source>
</evidence>
<keyword evidence="5" id="KW-0539">Nucleus</keyword>
<sequence length="315" mass="35614">MGRVKLQIKMIENTTNRQVTYSKRRNGLIKKAYELSVLCDVDVALIMFSPSGRLSLFSGNKSIEEILARYVNLPGHERGGRLHNQEFLQRVLVKLRREADQTHQATSPVSTDSDQLEEIQQEILCCKSQVKEMENQLRIFEGDLSEVTTLHEAEYREQILEETLKHLHVRKGCIYIHSTLQILEEYDSSATETTVAHAPPATTNVDEFVTASPHNILVDWLPQRDPQVQILNFLNANGLLPLRGEAQSRLEVIAAPQSSTLLHGINLEDQMNPGRGSGLDDENNNTTLQRPELGQVIDVNLSPWNDFYQTSTSFA</sequence>
<proteinExistence type="predicted"/>
<dbReference type="InterPro" id="IPR050142">
    <property type="entry name" value="MADS-box/MEF2_TF"/>
</dbReference>
<dbReference type="CDD" id="cd00265">
    <property type="entry name" value="MADS_MEF2_like"/>
    <property type="match status" value="1"/>
</dbReference>
<evidence type="ECO:0000313" key="7">
    <source>
        <dbReference type="Proteomes" id="UP000694861"/>
    </source>
</evidence>
<evidence type="ECO:0000256" key="2">
    <source>
        <dbReference type="ARBA" id="ARBA00023015"/>
    </source>
</evidence>
<organism evidence="7 8">
    <name type="scientific">Prunus mume</name>
    <name type="common">Japanese apricot</name>
    <name type="synonym">Armeniaca mume</name>
    <dbReference type="NCBI Taxonomy" id="102107"/>
    <lineage>
        <taxon>Eukaryota</taxon>
        <taxon>Viridiplantae</taxon>
        <taxon>Streptophyta</taxon>
        <taxon>Embryophyta</taxon>
        <taxon>Tracheophyta</taxon>
        <taxon>Spermatophyta</taxon>
        <taxon>Magnoliopsida</taxon>
        <taxon>eudicotyledons</taxon>
        <taxon>Gunneridae</taxon>
        <taxon>Pentapetalae</taxon>
        <taxon>rosids</taxon>
        <taxon>fabids</taxon>
        <taxon>Rosales</taxon>
        <taxon>Rosaceae</taxon>
        <taxon>Amygdaloideae</taxon>
        <taxon>Amygdaleae</taxon>
        <taxon>Prunus</taxon>
    </lineage>
</organism>
<protein>
    <submittedName>
        <fullName evidence="8">Agamous-like MADS-box protein AGL104</fullName>
    </submittedName>
</protein>
<accession>A0ABM1LHW1</accession>
<dbReference type="InterPro" id="IPR033896">
    <property type="entry name" value="MEF2-like_N"/>
</dbReference>
<dbReference type="PROSITE" id="PS00350">
    <property type="entry name" value="MADS_BOX_1"/>
    <property type="match status" value="1"/>
</dbReference>
<dbReference type="Gene3D" id="3.40.1810.10">
    <property type="entry name" value="Transcription factor, MADS-box"/>
    <property type="match status" value="1"/>
</dbReference>
<dbReference type="RefSeq" id="XP_016646988.1">
    <property type="nucleotide sequence ID" value="XM_016791502.1"/>
</dbReference>
<dbReference type="Proteomes" id="UP000694861">
    <property type="component" value="Linkage group LG2"/>
</dbReference>
<dbReference type="Pfam" id="PF00319">
    <property type="entry name" value="SRF-TF"/>
    <property type="match status" value="1"/>
</dbReference>
<dbReference type="PRINTS" id="PR00404">
    <property type="entry name" value="MADSDOMAIN"/>
</dbReference>
<reference evidence="8" key="2">
    <citation type="submission" date="2025-08" db="UniProtKB">
        <authorList>
            <consortium name="RefSeq"/>
        </authorList>
    </citation>
    <scope>IDENTIFICATION</scope>
</reference>
<name>A0ABM1LHW1_PRUMU</name>
<gene>
    <name evidence="8" type="primary">LOC103320457</name>
</gene>
<reference evidence="7" key="1">
    <citation type="journal article" date="2012" name="Nat. Commun.">
        <title>The genome of Prunus mume.</title>
        <authorList>
            <person name="Zhang Q."/>
            <person name="Chen W."/>
            <person name="Sun L."/>
            <person name="Zhao F."/>
            <person name="Huang B."/>
            <person name="Yang W."/>
            <person name="Tao Y."/>
            <person name="Wang J."/>
            <person name="Yuan Z."/>
            <person name="Fan G."/>
            <person name="Xing Z."/>
            <person name="Han C."/>
            <person name="Pan H."/>
            <person name="Zhong X."/>
            <person name="Shi W."/>
            <person name="Liang X."/>
            <person name="Du D."/>
            <person name="Sun F."/>
            <person name="Xu Z."/>
            <person name="Hao R."/>
            <person name="Lv T."/>
            <person name="Lv Y."/>
            <person name="Zheng Z."/>
            <person name="Sun M."/>
            <person name="Luo L."/>
            <person name="Cai M."/>
            <person name="Gao Y."/>
            <person name="Wang J."/>
            <person name="Yin Y."/>
            <person name="Xu X."/>
            <person name="Cheng T."/>
            <person name="Wang J."/>
        </authorList>
    </citation>
    <scope>NUCLEOTIDE SEQUENCE [LARGE SCALE GENOMIC DNA]</scope>
</reference>
<keyword evidence="4" id="KW-0804">Transcription</keyword>
<evidence type="ECO:0000259" key="6">
    <source>
        <dbReference type="PROSITE" id="PS50066"/>
    </source>
</evidence>
<dbReference type="PANTHER" id="PTHR48019">
    <property type="entry name" value="SERUM RESPONSE FACTOR HOMOLOG"/>
    <property type="match status" value="1"/>
</dbReference>
<dbReference type="SMART" id="SM00432">
    <property type="entry name" value="MADS"/>
    <property type="match status" value="1"/>
</dbReference>
<feature type="domain" description="MADS-box" evidence="6">
    <location>
        <begin position="1"/>
        <end position="61"/>
    </location>
</feature>
<keyword evidence="3" id="KW-0238">DNA-binding</keyword>
<evidence type="ECO:0000256" key="4">
    <source>
        <dbReference type="ARBA" id="ARBA00023163"/>
    </source>
</evidence>